<reference evidence="2 3" key="1">
    <citation type="submission" date="2016-07" db="EMBL/GenBank/DDBJ databases">
        <title>Pervasive Adenine N6-methylation of Active Genes in Fungi.</title>
        <authorList>
            <consortium name="DOE Joint Genome Institute"/>
            <person name="Mondo S.J."/>
            <person name="Dannebaum R.O."/>
            <person name="Kuo R.C."/>
            <person name="Labutti K."/>
            <person name="Haridas S."/>
            <person name="Kuo A."/>
            <person name="Salamov A."/>
            <person name="Ahrendt S.R."/>
            <person name="Lipzen A."/>
            <person name="Sullivan W."/>
            <person name="Andreopoulos W.B."/>
            <person name="Clum A."/>
            <person name="Lindquist E."/>
            <person name="Daum C."/>
            <person name="Ramamoorthy G.K."/>
            <person name="Gryganskyi A."/>
            <person name="Culley D."/>
            <person name="Magnuson J.K."/>
            <person name="James T.Y."/>
            <person name="O'Malley M.A."/>
            <person name="Stajich J.E."/>
            <person name="Spatafora J.W."/>
            <person name="Visel A."/>
            <person name="Grigoriev I.V."/>
        </authorList>
    </citation>
    <scope>NUCLEOTIDE SEQUENCE [LARGE SCALE GENOMIC DNA]</scope>
    <source>
        <strain evidence="2 3">CBS 115471</strain>
    </source>
</reference>
<name>A0A1Y1YRZ3_9PLEO</name>
<feature type="compositionally biased region" description="Basic and acidic residues" evidence="1">
    <location>
        <begin position="45"/>
        <end position="59"/>
    </location>
</feature>
<dbReference type="EMBL" id="MCFA01000179">
    <property type="protein sequence ID" value="ORY00739.1"/>
    <property type="molecule type" value="Genomic_DNA"/>
</dbReference>
<proteinExistence type="predicted"/>
<protein>
    <submittedName>
        <fullName evidence="2">Uncharacterized protein</fullName>
    </submittedName>
</protein>
<gene>
    <name evidence="2" type="ORF">BCR34DRAFT_592464</name>
</gene>
<dbReference type="Proteomes" id="UP000193144">
    <property type="component" value="Unassembled WGS sequence"/>
</dbReference>
<dbReference type="AlphaFoldDB" id="A0A1Y1YRZ3"/>
<evidence type="ECO:0000256" key="1">
    <source>
        <dbReference type="SAM" id="MobiDB-lite"/>
    </source>
</evidence>
<evidence type="ECO:0000313" key="3">
    <source>
        <dbReference type="Proteomes" id="UP000193144"/>
    </source>
</evidence>
<organism evidence="2 3">
    <name type="scientific">Clohesyomyces aquaticus</name>
    <dbReference type="NCBI Taxonomy" id="1231657"/>
    <lineage>
        <taxon>Eukaryota</taxon>
        <taxon>Fungi</taxon>
        <taxon>Dikarya</taxon>
        <taxon>Ascomycota</taxon>
        <taxon>Pezizomycotina</taxon>
        <taxon>Dothideomycetes</taxon>
        <taxon>Pleosporomycetidae</taxon>
        <taxon>Pleosporales</taxon>
        <taxon>Lindgomycetaceae</taxon>
        <taxon>Clohesyomyces</taxon>
    </lineage>
</organism>
<keyword evidence="3" id="KW-1185">Reference proteome</keyword>
<evidence type="ECO:0000313" key="2">
    <source>
        <dbReference type="EMBL" id="ORY00739.1"/>
    </source>
</evidence>
<comment type="caution">
    <text evidence="2">The sequence shown here is derived from an EMBL/GenBank/DDBJ whole genome shotgun (WGS) entry which is preliminary data.</text>
</comment>
<accession>A0A1Y1YRZ3</accession>
<feature type="region of interest" description="Disordered" evidence="1">
    <location>
        <begin position="38"/>
        <end position="82"/>
    </location>
</feature>
<sequence>MLLKAATSFRTLRNLRTYVCLTYSSREALYSTGLLETKRGSRRARATERGSRNASRDNNKLAQGEKGSSRGGYISSNLSKQSRPVKTINKSIYYSTRELTKKLSKKDSAKERKVKGKDNFIKAVDDAKVAIGAAKYAPKHNASKDKDSKAPKNSRTIRYKAIDKAPKNSRTIRYEAASNEADKDLPLSTKHALFL</sequence>
<feature type="region of interest" description="Disordered" evidence="1">
    <location>
        <begin position="137"/>
        <end position="164"/>
    </location>
</feature>